<evidence type="ECO:0000256" key="2">
    <source>
        <dbReference type="ARBA" id="ARBA00012391"/>
    </source>
</evidence>
<dbReference type="InterPro" id="IPR014729">
    <property type="entry name" value="Rossmann-like_a/b/a_fold"/>
</dbReference>
<sequence>MDYLDALESKSICVIREAYQKFRERTAMLWSVGKDSTTLLCLVRKAFFGEIPFPVIHIDTGYKFPEMYEFRDRLAREWGFKVLVARNEEQLECGMGPGKGAKLDCCTALKTNALKYLIDQEGLQAILLGIRRDEHGIRAKERYFSPRDAQFQWDYENQPAELWDQYNSFLKDNEHYRIHPILHFTELDIWRYVKRENLPLVDLYRSFNGRRYRSIGCFPCCSPVPSSAFTVDEIIAELQSTTESERAGRAQDKENLYTMQKLRSLGYM</sequence>
<dbReference type="PANTHER" id="PTHR43196:SF1">
    <property type="entry name" value="SULFATE ADENYLYLTRANSFERASE SUBUNIT 2"/>
    <property type="match status" value="1"/>
</dbReference>
<dbReference type="InterPro" id="IPR002500">
    <property type="entry name" value="PAPS_reduct_dom"/>
</dbReference>
<evidence type="ECO:0000313" key="12">
    <source>
        <dbReference type="Proteomes" id="UP000811899"/>
    </source>
</evidence>
<comment type="similarity">
    <text evidence="1">Belongs to the PAPS reductase family. CysD subfamily.</text>
</comment>
<protein>
    <recommendedName>
        <fullName evidence="3">Sulfate adenylyltransferase subunit 2</fullName>
        <ecNumber evidence="2">2.7.7.4</ecNumber>
    </recommendedName>
    <alternativeName>
        <fullName evidence="8">ATP-sulfurylase small subunit</fullName>
    </alternativeName>
    <alternativeName>
        <fullName evidence="9">Sulfate adenylate transferase</fullName>
    </alternativeName>
</protein>
<evidence type="ECO:0000259" key="10">
    <source>
        <dbReference type="Pfam" id="PF01507"/>
    </source>
</evidence>
<dbReference type="EC" id="2.7.7.4" evidence="2"/>
<dbReference type="InterPro" id="IPR011784">
    <property type="entry name" value="SO4_adenylTrfase_ssu"/>
</dbReference>
<evidence type="ECO:0000256" key="8">
    <source>
        <dbReference type="ARBA" id="ARBA00030256"/>
    </source>
</evidence>
<dbReference type="SUPFAM" id="SSF52402">
    <property type="entry name" value="Adenine nucleotide alpha hydrolases-like"/>
    <property type="match status" value="1"/>
</dbReference>
<reference evidence="11 12" key="1">
    <citation type="submission" date="2021-05" db="EMBL/GenBank/DDBJ databases">
        <title>The draft genome of Geobacter pelophilus DSM 12255.</title>
        <authorList>
            <person name="Xu Z."/>
            <person name="Masuda Y."/>
            <person name="Itoh H."/>
            <person name="Senoo K."/>
        </authorList>
    </citation>
    <scope>NUCLEOTIDE SEQUENCE [LARGE SCALE GENOMIC DNA]</scope>
    <source>
        <strain evidence="11 12">DSM 12255</strain>
    </source>
</reference>
<dbReference type="Gene3D" id="3.40.50.620">
    <property type="entry name" value="HUPs"/>
    <property type="match status" value="1"/>
</dbReference>
<keyword evidence="6" id="KW-0547">Nucleotide-binding</keyword>
<gene>
    <name evidence="11" type="ORF">KI809_01820</name>
</gene>
<name>A0AAW4L4Q2_9BACT</name>
<evidence type="ECO:0000256" key="5">
    <source>
        <dbReference type="ARBA" id="ARBA00022695"/>
    </source>
</evidence>
<evidence type="ECO:0000256" key="7">
    <source>
        <dbReference type="ARBA" id="ARBA00022840"/>
    </source>
</evidence>
<keyword evidence="4" id="KW-0808">Transferase</keyword>
<evidence type="ECO:0000256" key="4">
    <source>
        <dbReference type="ARBA" id="ARBA00022679"/>
    </source>
</evidence>
<proteinExistence type="inferred from homology"/>
<keyword evidence="12" id="KW-1185">Reference proteome</keyword>
<keyword evidence="7" id="KW-0067">ATP-binding</keyword>
<evidence type="ECO:0000256" key="1">
    <source>
        <dbReference type="ARBA" id="ARBA00008885"/>
    </source>
</evidence>
<dbReference type="GO" id="GO:0000103">
    <property type="term" value="P:sulfate assimilation"/>
    <property type="evidence" value="ECO:0007669"/>
    <property type="project" value="InterPro"/>
</dbReference>
<evidence type="ECO:0000313" key="11">
    <source>
        <dbReference type="EMBL" id="MBT0663024.1"/>
    </source>
</evidence>
<dbReference type="Pfam" id="PF01507">
    <property type="entry name" value="PAPS_reduct"/>
    <property type="match status" value="1"/>
</dbReference>
<feature type="domain" description="Phosphoadenosine phosphosulphate reductase" evidence="10">
    <location>
        <begin position="26"/>
        <end position="223"/>
    </location>
</feature>
<dbReference type="InterPro" id="IPR050128">
    <property type="entry name" value="Sulfate_adenylyltrnsfr_sub2"/>
</dbReference>
<dbReference type="EMBL" id="JAHCVJ010000001">
    <property type="protein sequence ID" value="MBT0663024.1"/>
    <property type="molecule type" value="Genomic_DNA"/>
</dbReference>
<dbReference type="NCBIfam" id="NF003587">
    <property type="entry name" value="PRK05253.1"/>
    <property type="match status" value="1"/>
</dbReference>
<dbReference type="AlphaFoldDB" id="A0AAW4L4Q2"/>
<dbReference type="GO" id="GO:0005524">
    <property type="term" value="F:ATP binding"/>
    <property type="evidence" value="ECO:0007669"/>
    <property type="project" value="UniProtKB-KW"/>
</dbReference>
<comment type="caution">
    <text evidence="11">The sequence shown here is derived from an EMBL/GenBank/DDBJ whole genome shotgun (WGS) entry which is preliminary data.</text>
</comment>
<evidence type="ECO:0000256" key="3">
    <source>
        <dbReference type="ARBA" id="ARBA00022004"/>
    </source>
</evidence>
<evidence type="ECO:0000256" key="9">
    <source>
        <dbReference type="ARBA" id="ARBA00031812"/>
    </source>
</evidence>
<organism evidence="11 12">
    <name type="scientific">Geoanaerobacter pelophilus</name>
    <dbReference type="NCBI Taxonomy" id="60036"/>
    <lineage>
        <taxon>Bacteria</taxon>
        <taxon>Pseudomonadati</taxon>
        <taxon>Thermodesulfobacteriota</taxon>
        <taxon>Desulfuromonadia</taxon>
        <taxon>Geobacterales</taxon>
        <taxon>Geobacteraceae</taxon>
        <taxon>Geoanaerobacter</taxon>
    </lineage>
</organism>
<dbReference type="RefSeq" id="WP_214169801.1">
    <property type="nucleotide sequence ID" value="NZ_JAHCVJ010000001.1"/>
</dbReference>
<dbReference type="PANTHER" id="PTHR43196">
    <property type="entry name" value="SULFATE ADENYLYLTRANSFERASE SUBUNIT 2"/>
    <property type="match status" value="1"/>
</dbReference>
<keyword evidence="5 11" id="KW-0548">Nucleotidyltransferase</keyword>
<evidence type="ECO:0000256" key="6">
    <source>
        <dbReference type="ARBA" id="ARBA00022741"/>
    </source>
</evidence>
<accession>A0AAW4L4Q2</accession>
<dbReference type="GO" id="GO:0004781">
    <property type="term" value="F:sulfate adenylyltransferase (ATP) activity"/>
    <property type="evidence" value="ECO:0007669"/>
    <property type="project" value="UniProtKB-EC"/>
</dbReference>
<dbReference type="Proteomes" id="UP000811899">
    <property type="component" value="Unassembled WGS sequence"/>
</dbReference>
<dbReference type="PIRSF" id="PIRSF002936">
    <property type="entry name" value="CysDAde_trans"/>
    <property type="match status" value="1"/>
</dbReference>